<dbReference type="GO" id="GO:0005886">
    <property type="term" value="C:plasma membrane"/>
    <property type="evidence" value="ECO:0007669"/>
    <property type="project" value="UniProtKB-SubCell"/>
</dbReference>
<dbReference type="Gene3D" id="3.40.50.10960">
    <property type="match status" value="1"/>
</dbReference>
<keyword evidence="3 8" id="KW-0132">Cell division</keyword>
<evidence type="ECO:0000256" key="7">
    <source>
        <dbReference type="ARBA" id="ARBA00023306"/>
    </source>
</evidence>
<evidence type="ECO:0000256" key="8">
    <source>
        <dbReference type="HAMAP-Rule" id="MF_00912"/>
    </source>
</evidence>
<dbReference type="Pfam" id="PF03799">
    <property type="entry name" value="FtsQ_DivIB_C"/>
    <property type="match status" value="1"/>
</dbReference>
<evidence type="ECO:0000256" key="6">
    <source>
        <dbReference type="ARBA" id="ARBA00023136"/>
    </source>
</evidence>
<reference evidence="10 11" key="1">
    <citation type="journal article" date="2015" name="Genome Announc.">
        <title>Expanding the biotechnology potential of lactobacilli through comparative genomics of 213 strains and associated genera.</title>
        <authorList>
            <person name="Sun Z."/>
            <person name="Harris H.M."/>
            <person name="McCann A."/>
            <person name="Guo C."/>
            <person name="Argimon S."/>
            <person name="Zhang W."/>
            <person name="Yang X."/>
            <person name="Jeffery I.B."/>
            <person name="Cooney J.C."/>
            <person name="Kagawa T.F."/>
            <person name="Liu W."/>
            <person name="Song Y."/>
            <person name="Salvetti E."/>
            <person name="Wrobel A."/>
            <person name="Rasinkangas P."/>
            <person name="Parkhill J."/>
            <person name="Rea M.C."/>
            <person name="O'Sullivan O."/>
            <person name="Ritari J."/>
            <person name="Douillard F.P."/>
            <person name="Paul Ross R."/>
            <person name="Yang R."/>
            <person name="Briner A.E."/>
            <person name="Felis G.E."/>
            <person name="de Vos W.M."/>
            <person name="Barrangou R."/>
            <person name="Klaenhammer T.R."/>
            <person name="Caufield P.W."/>
            <person name="Cui Y."/>
            <person name="Zhang H."/>
            <person name="O'Toole P.W."/>
        </authorList>
    </citation>
    <scope>NUCLEOTIDE SEQUENCE [LARGE SCALE GENOMIC DNA]</scope>
    <source>
        <strain evidence="10 11">DSM 20314</strain>
    </source>
</reference>
<comment type="subcellular location">
    <subcellularLocation>
        <location evidence="8">Cell membrane</location>
        <topology evidence="8">Single-pass type II membrane protein</topology>
    </subcellularLocation>
    <subcellularLocation>
        <location evidence="1">Membrane</location>
    </subcellularLocation>
    <text evidence="8">Localizes to the division septum.</text>
</comment>
<feature type="domain" description="POTRA" evidence="9">
    <location>
        <begin position="92"/>
        <end position="163"/>
    </location>
</feature>
<dbReference type="GO" id="GO:0032153">
    <property type="term" value="C:cell division site"/>
    <property type="evidence" value="ECO:0007669"/>
    <property type="project" value="UniProtKB-UniRule"/>
</dbReference>
<dbReference type="PROSITE" id="PS51779">
    <property type="entry name" value="POTRA"/>
    <property type="match status" value="1"/>
</dbReference>
<evidence type="ECO:0000256" key="3">
    <source>
        <dbReference type="ARBA" id="ARBA00022618"/>
    </source>
</evidence>
<evidence type="ECO:0000256" key="2">
    <source>
        <dbReference type="ARBA" id="ARBA00022475"/>
    </source>
</evidence>
<organism evidence="10 11">
    <name type="scientific">Lactiplantibacillus pentosus DSM 20314</name>
    <dbReference type="NCBI Taxonomy" id="1423791"/>
    <lineage>
        <taxon>Bacteria</taxon>
        <taxon>Bacillati</taxon>
        <taxon>Bacillota</taxon>
        <taxon>Bacilli</taxon>
        <taxon>Lactobacillales</taxon>
        <taxon>Lactobacillaceae</taxon>
        <taxon>Lactiplantibacillus</taxon>
    </lineage>
</organism>
<evidence type="ECO:0000256" key="5">
    <source>
        <dbReference type="ARBA" id="ARBA00022989"/>
    </source>
</evidence>
<keyword evidence="5 8" id="KW-1133">Transmembrane helix</keyword>
<keyword evidence="7 8" id="KW-0131">Cell cycle</keyword>
<accession>A0A837RDF1</accession>
<dbReference type="InterPro" id="IPR026580">
    <property type="entry name" value="DivIB"/>
</dbReference>
<dbReference type="GO" id="GO:0043093">
    <property type="term" value="P:FtsZ-dependent cytokinesis"/>
    <property type="evidence" value="ECO:0007669"/>
    <property type="project" value="UniProtKB-UniRule"/>
</dbReference>
<dbReference type="InterPro" id="IPR005548">
    <property type="entry name" value="Cell_div_FtsQ/DivIB_C"/>
</dbReference>
<feature type="transmembrane region" description="Helical" evidence="8">
    <location>
        <begin position="66"/>
        <end position="88"/>
    </location>
</feature>
<dbReference type="PANTHER" id="PTHR37820">
    <property type="entry name" value="CELL DIVISION PROTEIN DIVIB"/>
    <property type="match status" value="1"/>
</dbReference>
<comment type="caution">
    <text evidence="10">The sequence shown here is derived from an EMBL/GenBank/DDBJ whole genome shotgun (WGS) entry which is preliminary data.</text>
</comment>
<protein>
    <recommendedName>
        <fullName evidence="8">Cell division protein DivIB</fullName>
    </recommendedName>
</protein>
<dbReference type="InterPro" id="IPR050487">
    <property type="entry name" value="FtsQ_DivIB"/>
</dbReference>
<evidence type="ECO:0000313" key="11">
    <source>
        <dbReference type="Proteomes" id="UP000051020"/>
    </source>
</evidence>
<proteinExistence type="inferred from homology"/>
<sequence length="294" mass="33252">MGVMAIFRKKPKEREHPEQLTPWERFQREAAENQRAEQKRHHRWSGKRLRIGDKLPKLKTQRRRLLFKRVAILMSIFLVGAAVAGYFISPLSHVQAVTVRGTNQLTTAQVKTATKIDTGVALWSVIGHDQQTTKRARHAQPQIGKVTTQLVGYNRVRVTVKEIRIAGYLSTGQHYRRILENGLILKGTYSQPGGGSPIYANFKSGQRLEKMIAQYAKLSSAVKHNISEIKFAPNKSNPERVHLYMNDGNEVYATISTFASKMAYYPGISAKMKSKGVINLEVGAYSYPFKNQNN</sequence>
<evidence type="ECO:0000259" key="9">
    <source>
        <dbReference type="PROSITE" id="PS51779"/>
    </source>
</evidence>
<evidence type="ECO:0000313" key="10">
    <source>
        <dbReference type="EMBL" id="KRK26801.1"/>
    </source>
</evidence>
<evidence type="ECO:0000256" key="1">
    <source>
        <dbReference type="ARBA" id="ARBA00004370"/>
    </source>
</evidence>
<dbReference type="Proteomes" id="UP000051020">
    <property type="component" value="Unassembled WGS sequence"/>
</dbReference>
<keyword evidence="4 8" id="KW-0812">Transmembrane</keyword>
<keyword evidence="2 8" id="KW-1003">Cell membrane</keyword>
<dbReference type="PANTHER" id="PTHR37820:SF1">
    <property type="entry name" value="CELL DIVISION PROTEIN FTSQ"/>
    <property type="match status" value="1"/>
</dbReference>
<name>A0A837RDF1_LACPE</name>
<gene>
    <name evidence="8" type="primary">divIB</name>
    <name evidence="10" type="ORF">FD24_GL001612</name>
</gene>
<keyword evidence="6 8" id="KW-0472">Membrane</keyword>
<dbReference type="HAMAP" id="MF_00912">
    <property type="entry name" value="DivIB"/>
    <property type="match status" value="1"/>
</dbReference>
<dbReference type="EMBL" id="AZCU01000002">
    <property type="protein sequence ID" value="KRK26801.1"/>
    <property type="molecule type" value="Genomic_DNA"/>
</dbReference>
<comment type="function">
    <text evidence="8">Cell division protein that may be involved in stabilizing or promoting the assembly of the division complex.</text>
</comment>
<evidence type="ECO:0000256" key="4">
    <source>
        <dbReference type="ARBA" id="ARBA00022692"/>
    </source>
</evidence>
<dbReference type="AlphaFoldDB" id="A0A837RDF1"/>
<comment type="similarity">
    <text evidence="8">Belongs to the FtsQ/DivIB family. DivIB subfamily.</text>
</comment>
<dbReference type="InterPro" id="IPR034746">
    <property type="entry name" value="POTRA"/>
</dbReference>